<evidence type="ECO:0000313" key="2">
    <source>
        <dbReference type="EMBL" id="OUM46930.1"/>
    </source>
</evidence>
<dbReference type="EMBL" id="MWPX01000032">
    <property type="protein sequence ID" value="OUM46930.1"/>
    <property type="molecule type" value="Genomic_DNA"/>
</dbReference>
<protein>
    <recommendedName>
        <fullName evidence="1">Beta-lactamase class A catalytic domain-containing protein</fullName>
    </recommendedName>
</protein>
<feature type="domain" description="Beta-lactamase class A catalytic" evidence="1">
    <location>
        <begin position="86"/>
        <end position="186"/>
    </location>
</feature>
<dbReference type="GO" id="GO:0008800">
    <property type="term" value="F:beta-lactamase activity"/>
    <property type="evidence" value="ECO:0007669"/>
    <property type="project" value="InterPro"/>
</dbReference>
<evidence type="ECO:0000313" key="3">
    <source>
        <dbReference type="Proteomes" id="UP000195321"/>
    </source>
</evidence>
<dbReference type="AlphaFoldDB" id="A0A1Y3MER6"/>
<dbReference type="Pfam" id="PF13354">
    <property type="entry name" value="Beta-lactamase2"/>
    <property type="match status" value="1"/>
</dbReference>
<dbReference type="SUPFAM" id="SSF56601">
    <property type="entry name" value="beta-lactamase/transpeptidase-like"/>
    <property type="match status" value="1"/>
</dbReference>
<dbReference type="Gene3D" id="3.40.710.10">
    <property type="entry name" value="DD-peptidase/beta-lactamase superfamily"/>
    <property type="match status" value="1"/>
</dbReference>
<dbReference type="Proteomes" id="UP000195321">
    <property type="component" value="Unassembled WGS sequence"/>
</dbReference>
<organism evidence="2 3">
    <name type="scientific">Bacillus pseudomycoides</name>
    <dbReference type="NCBI Taxonomy" id="64104"/>
    <lineage>
        <taxon>Bacteria</taxon>
        <taxon>Bacillati</taxon>
        <taxon>Bacillota</taxon>
        <taxon>Bacilli</taxon>
        <taxon>Bacillales</taxon>
        <taxon>Bacillaceae</taxon>
        <taxon>Bacillus</taxon>
        <taxon>Bacillus cereus group</taxon>
    </lineage>
</organism>
<dbReference type="InterPro" id="IPR012338">
    <property type="entry name" value="Beta-lactam/transpept-like"/>
</dbReference>
<dbReference type="GO" id="GO:0030655">
    <property type="term" value="P:beta-lactam antibiotic catabolic process"/>
    <property type="evidence" value="ECO:0007669"/>
    <property type="project" value="InterPro"/>
</dbReference>
<comment type="caution">
    <text evidence="2">The sequence shown here is derived from an EMBL/GenBank/DDBJ whole genome shotgun (WGS) entry which is preliminary data.</text>
</comment>
<accession>A0A1Y3MER6</accession>
<reference evidence="2 3" key="1">
    <citation type="submission" date="2017-02" db="EMBL/GenBank/DDBJ databases">
        <title>Bacillus pseudomycoides isolate FSL K6-0042.</title>
        <authorList>
            <person name="Kovac J."/>
        </authorList>
    </citation>
    <scope>NUCLEOTIDE SEQUENCE [LARGE SCALE GENOMIC DNA]</scope>
    <source>
        <strain evidence="2 3">FSL K6-0042</strain>
    </source>
</reference>
<evidence type="ECO:0000259" key="1">
    <source>
        <dbReference type="Pfam" id="PF13354"/>
    </source>
</evidence>
<dbReference type="InterPro" id="IPR045155">
    <property type="entry name" value="Beta-lactam_cat"/>
</dbReference>
<sequence length="217" mass="24833">MILKSEITQLIPSNVKLGFYLLDTKTKEQIVINENDWFPLASVSKLITAIFALAKNANIKKEDIFNAISKHCGSSYKRLLEKISSEEINRQLVELNIEIKVDDDNKDIANNLGTPNGIYKILSLLLEGELLDSISNHLIIKSLEQQNDEDGFKLNKHYNWYHMTGGLDGVCNDIGYFKFKDRKIIVIGLIKTTDTDVEWYHLEETLQKIGRIIVSNY</sequence>
<proteinExistence type="predicted"/>
<dbReference type="RefSeq" id="WP_088094412.1">
    <property type="nucleotide sequence ID" value="NZ_JBEUTC010000493.1"/>
</dbReference>
<gene>
    <name evidence="2" type="ORF">BW425_21280</name>
</gene>
<name>A0A1Y3MER6_9BACI</name>